<feature type="compositionally biased region" description="Low complexity" evidence="1">
    <location>
        <begin position="888"/>
        <end position="898"/>
    </location>
</feature>
<protein>
    <recommendedName>
        <fullName evidence="2">Meiotically up-regulated protein Msb1/Mug8 domain-containing protein</fullName>
    </recommendedName>
</protein>
<keyword evidence="4" id="KW-1185">Reference proteome</keyword>
<dbReference type="InParanoid" id="A5DVE6"/>
<dbReference type="PANTHER" id="PTHR28093:SF1">
    <property type="entry name" value="MORPHOGENESIS-RELATED PROTEIN MSB1"/>
    <property type="match status" value="1"/>
</dbReference>
<dbReference type="STRING" id="379508.A5DVE6"/>
<sequence length="1103" mass="124943">MMDKPLPNVDKLQLPKLPEQIPGLAKDQSHDYYSRKDLKTALHIITQELKKRGTKTPHIFLPFRSRVDDRKLNHFLTKLAPKGVVSRDATMVSELCKETNEFTLICSLKYFWSRLPNNEIIGMDVYKEFKRKEEKQGYPKNAFLTIMPKCLSSPAHASIVYDFLDLLLSVIANSQYNYLSGRKVSRMASFWAFNSNLNVRNKLVFADFDNEQEHDFPEGLDNWKVTTMALFHLVLSFLRSMLPENDSETLKLPKALQNLLVTTQYPPEEKENLRKVVAVPCICVSTTRPSLSAYDLISKVRQSLPLDKKDEFSKENYTILKNVFLKKSTSEVVDTFTQESTRVLDRISDDGVENEFGLRPGWAKPTMLQASSSDKGLPLFSHIVVKDVMIQDYYIWTWLSSLASDQPEVQKRTFGRSIVVEADVLGFKKWIVITEKLMDKTTYTKLSGQRKKQQYKQNKMIIHEEYKDTPLPPLPKEISTEAPVVPNKETLPTGEISPQSKTSPVGPTGLPQDIIDVYEEFERLYGEESSYIYPTPVSTETPLPQSPEPSMSLLDSRFTKTTTGPIFAPQKTNPTRKAPPKIDDGIQHISSDGSTKPQVGLPTLKTQELLDKEKQEKLEAKRAKRRAEKAQLAAAKAAGFQFPMFSSDVQQPPPPPPPQPLPFDFNLTLSGEETTTAFTVPPSAPTQPIKSMLIDSLPDLPQQKSSNRVHAKRELKDKALPPIQLELENVATHVTDFAEESHQLSTQPVPTLQPPRPNNPNITTGFVSSPYGSPIPSHEPEHEREQEHLQIFDNQQFSTFVDSSGRYSALPAITQNETGKYNENQGGRFVPSPVDIPPDSHKGDARQEARLKIPEVEQTANTNGSTYARNSDEVAMSHYPELDEHVKQQQQQQQQQQQHAASRSPQIIPAYERHSSKSPQMGMTNPRSKSTSPVHPSMQHHMQGLIPMQHVQHMTPQPMHSAQMQPTQPMQPMQPMQTQPMQPMQTQPLQPMQPMQPMPQGVYQPQMYPYYQQPMYQQPVYQPQMVPPQPYPGKVPYQQPMYNTQLQMPLHPPHPTHAPHAPPMQPRTGAAMNMVPVGVKHNKNKTANKANLRQAFVKGDYGI</sequence>
<feature type="compositionally biased region" description="Polar residues" evidence="1">
    <location>
        <begin position="917"/>
        <end position="934"/>
    </location>
</feature>
<dbReference type="HOGENOM" id="CLU_006614_0_0_1"/>
<dbReference type="CDD" id="cd04401">
    <property type="entry name" value="RhoGAP_fMSB1"/>
    <property type="match status" value="1"/>
</dbReference>
<evidence type="ECO:0000313" key="4">
    <source>
        <dbReference type="Proteomes" id="UP000001996"/>
    </source>
</evidence>
<organism evidence="3 4">
    <name type="scientific">Lodderomyces elongisporus (strain ATCC 11503 / CBS 2605 / JCM 1781 / NBRC 1676 / NRRL YB-4239)</name>
    <name type="common">Yeast</name>
    <name type="synonym">Saccharomyces elongisporus</name>
    <dbReference type="NCBI Taxonomy" id="379508"/>
    <lineage>
        <taxon>Eukaryota</taxon>
        <taxon>Fungi</taxon>
        <taxon>Dikarya</taxon>
        <taxon>Ascomycota</taxon>
        <taxon>Saccharomycotina</taxon>
        <taxon>Pichiomycetes</taxon>
        <taxon>Debaryomycetaceae</taxon>
        <taxon>Candida/Lodderomyces clade</taxon>
        <taxon>Lodderomyces</taxon>
    </lineage>
</organism>
<feature type="compositionally biased region" description="Polar residues" evidence="1">
    <location>
        <begin position="816"/>
        <end position="825"/>
    </location>
</feature>
<feature type="compositionally biased region" description="Basic and acidic residues" evidence="1">
    <location>
        <begin position="838"/>
        <end position="855"/>
    </location>
</feature>
<reference evidence="3 4" key="1">
    <citation type="journal article" date="2009" name="Nature">
        <title>Evolution of pathogenicity and sexual reproduction in eight Candida genomes.</title>
        <authorList>
            <person name="Butler G."/>
            <person name="Rasmussen M.D."/>
            <person name="Lin M.F."/>
            <person name="Santos M.A."/>
            <person name="Sakthikumar S."/>
            <person name="Munro C.A."/>
            <person name="Rheinbay E."/>
            <person name="Grabherr M."/>
            <person name="Forche A."/>
            <person name="Reedy J.L."/>
            <person name="Agrafioti I."/>
            <person name="Arnaud M.B."/>
            <person name="Bates S."/>
            <person name="Brown A.J."/>
            <person name="Brunke S."/>
            <person name="Costanzo M.C."/>
            <person name="Fitzpatrick D.A."/>
            <person name="de Groot P.W."/>
            <person name="Harris D."/>
            <person name="Hoyer L.L."/>
            <person name="Hube B."/>
            <person name="Klis F.M."/>
            <person name="Kodira C."/>
            <person name="Lennard N."/>
            <person name="Logue M.E."/>
            <person name="Martin R."/>
            <person name="Neiman A.M."/>
            <person name="Nikolaou E."/>
            <person name="Quail M.A."/>
            <person name="Quinn J."/>
            <person name="Santos M.C."/>
            <person name="Schmitzberger F.F."/>
            <person name="Sherlock G."/>
            <person name="Shah P."/>
            <person name="Silverstein K.A."/>
            <person name="Skrzypek M.S."/>
            <person name="Soll D."/>
            <person name="Staggs R."/>
            <person name="Stansfield I."/>
            <person name="Stumpf M.P."/>
            <person name="Sudbery P.E."/>
            <person name="Srikantha T."/>
            <person name="Zeng Q."/>
            <person name="Berman J."/>
            <person name="Berriman M."/>
            <person name="Heitman J."/>
            <person name="Gow N.A."/>
            <person name="Lorenz M.C."/>
            <person name="Birren B.W."/>
            <person name="Kellis M."/>
            <person name="Cuomo C.A."/>
        </authorList>
    </citation>
    <scope>NUCLEOTIDE SEQUENCE [LARGE SCALE GENOMIC DNA]</scope>
    <source>
        <strain evidence="4">ATCC 11503 / BCRC 21390 / CBS 2605 / JCM 1781 / NBRC 1676 / NRRL YB-4239</strain>
    </source>
</reference>
<dbReference type="InterPro" id="IPR037508">
    <property type="entry name" value="Msb1/Mug8"/>
</dbReference>
<dbReference type="VEuPathDB" id="FungiDB:LELG_01332"/>
<feature type="compositionally biased region" description="Low complexity" evidence="1">
    <location>
        <begin position="963"/>
        <end position="992"/>
    </location>
</feature>
<dbReference type="KEGG" id="lel:PVL30_001303"/>
<evidence type="ECO:0000256" key="1">
    <source>
        <dbReference type="SAM" id="MobiDB-lite"/>
    </source>
</evidence>
<proteinExistence type="predicted"/>
<dbReference type="GO" id="GO:0005935">
    <property type="term" value="C:cellular bud neck"/>
    <property type="evidence" value="ECO:0007669"/>
    <property type="project" value="TreeGrafter"/>
</dbReference>
<feature type="region of interest" description="Disordered" evidence="1">
    <location>
        <begin position="590"/>
        <end position="612"/>
    </location>
</feature>
<dbReference type="PANTHER" id="PTHR28093">
    <property type="entry name" value="MORPHOGENESIS-RELATED PROTEIN MSB1"/>
    <property type="match status" value="1"/>
</dbReference>
<dbReference type="InterPro" id="IPR012965">
    <property type="entry name" value="Msb1/Mug8_dom"/>
</dbReference>
<feature type="region of interest" description="Disordered" evidence="1">
    <location>
        <begin position="959"/>
        <end position="992"/>
    </location>
</feature>
<feature type="compositionally biased region" description="Polar residues" evidence="1">
    <location>
        <begin position="496"/>
        <end position="505"/>
    </location>
</feature>
<gene>
    <name evidence="3" type="ORF">LELG_01332</name>
</gene>
<feature type="region of interest" description="Disordered" evidence="1">
    <location>
        <begin position="816"/>
        <end position="869"/>
    </location>
</feature>
<dbReference type="GO" id="GO:0005934">
    <property type="term" value="C:cellular bud tip"/>
    <property type="evidence" value="ECO:0007669"/>
    <property type="project" value="TreeGrafter"/>
</dbReference>
<accession>A5DVE6</accession>
<dbReference type="eggNOG" id="ENOG502QUEY">
    <property type="taxonomic scope" value="Eukaryota"/>
</dbReference>
<dbReference type="OrthoDB" id="3362494at2759"/>
<feature type="region of interest" description="Disordered" evidence="1">
    <location>
        <begin position="883"/>
        <end position="938"/>
    </location>
</feature>
<evidence type="ECO:0000313" key="3">
    <source>
        <dbReference type="EMBL" id="EDK43154.1"/>
    </source>
</evidence>
<feature type="compositionally biased region" description="Polar residues" evidence="1">
    <location>
        <begin position="858"/>
        <end position="869"/>
    </location>
</feature>
<evidence type="ECO:0000259" key="2">
    <source>
        <dbReference type="Pfam" id="PF08101"/>
    </source>
</evidence>
<feature type="domain" description="Meiotically up-regulated protein Msb1/Mug8" evidence="2">
    <location>
        <begin position="33"/>
        <end position="435"/>
    </location>
</feature>
<dbReference type="Pfam" id="PF08101">
    <property type="entry name" value="Msb1-Mug8_dom"/>
    <property type="match status" value="1"/>
</dbReference>
<name>A5DVE6_LODEL</name>
<dbReference type="AlphaFoldDB" id="A5DVE6"/>
<feature type="region of interest" description="Disordered" evidence="1">
    <location>
        <begin position="489"/>
        <end position="511"/>
    </location>
</feature>
<dbReference type="EMBL" id="CH981525">
    <property type="protein sequence ID" value="EDK43154.1"/>
    <property type="molecule type" value="Genomic_DNA"/>
</dbReference>
<dbReference type="Proteomes" id="UP000001996">
    <property type="component" value="Unassembled WGS sequence"/>
</dbReference>
<dbReference type="GeneID" id="5233662"/>